<accession>G4QEB8</accession>
<dbReference type="GO" id="GO:0005524">
    <property type="term" value="F:ATP binding"/>
    <property type="evidence" value="ECO:0007669"/>
    <property type="project" value="UniProtKB-KW"/>
</dbReference>
<protein>
    <submittedName>
        <fullName evidence="14">Sensory transduction histidine kinase</fullName>
    </submittedName>
</protein>
<evidence type="ECO:0000313" key="14">
    <source>
        <dbReference type="EMBL" id="AEP31392.1"/>
    </source>
</evidence>
<keyword evidence="9" id="KW-0472">Membrane</keyword>
<dbReference type="InterPro" id="IPR001789">
    <property type="entry name" value="Sig_transdc_resp-reg_receiver"/>
</dbReference>
<evidence type="ECO:0000313" key="15">
    <source>
        <dbReference type="Proteomes" id="UP000009282"/>
    </source>
</evidence>
<proteinExistence type="predicted"/>
<dbReference type="KEGG" id="gni:GNIT_3298"/>
<evidence type="ECO:0000256" key="11">
    <source>
        <dbReference type="PROSITE-ProRule" id="PRU00169"/>
    </source>
</evidence>
<evidence type="ECO:0000256" key="1">
    <source>
        <dbReference type="ARBA" id="ARBA00004651"/>
    </source>
</evidence>
<keyword evidence="7" id="KW-1133">Transmembrane helix</keyword>
<feature type="domain" description="HPt" evidence="13">
    <location>
        <begin position="168"/>
        <end position="264"/>
    </location>
</feature>
<evidence type="ECO:0000256" key="6">
    <source>
        <dbReference type="ARBA" id="ARBA00022840"/>
    </source>
</evidence>
<dbReference type="OrthoDB" id="9796655at2"/>
<evidence type="ECO:0000256" key="3">
    <source>
        <dbReference type="ARBA" id="ARBA00022553"/>
    </source>
</evidence>
<evidence type="ECO:0000256" key="4">
    <source>
        <dbReference type="ARBA" id="ARBA00022692"/>
    </source>
</evidence>
<dbReference type="GO" id="GO:0005886">
    <property type="term" value="C:plasma membrane"/>
    <property type="evidence" value="ECO:0007669"/>
    <property type="project" value="UniProtKB-SubCell"/>
</dbReference>
<dbReference type="PROSITE" id="PS50894">
    <property type="entry name" value="HPT"/>
    <property type="match status" value="1"/>
</dbReference>
<comment type="subcellular location">
    <subcellularLocation>
        <location evidence="1">Cell membrane</location>
        <topology evidence="1">Multi-pass membrane protein</topology>
    </subcellularLocation>
</comment>
<name>G4QEB8_GLANF</name>
<dbReference type="RefSeq" id="WP_014110263.1">
    <property type="nucleotide sequence ID" value="NC_016041.1"/>
</dbReference>
<keyword evidence="15" id="KW-1185">Reference proteome</keyword>
<dbReference type="CDD" id="cd17546">
    <property type="entry name" value="REC_hyHK_CKI1_RcsC-like"/>
    <property type="match status" value="1"/>
</dbReference>
<feature type="modified residue" description="4-aspartylphosphate" evidence="11">
    <location>
        <position position="86"/>
    </location>
</feature>
<dbReference type="GO" id="GO:0004672">
    <property type="term" value="F:protein kinase activity"/>
    <property type="evidence" value="ECO:0007669"/>
    <property type="project" value="UniProtKB-ARBA"/>
</dbReference>
<evidence type="ECO:0000256" key="10">
    <source>
        <dbReference type="PROSITE-ProRule" id="PRU00110"/>
    </source>
</evidence>
<evidence type="ECO:0000259" key="13">
    <source>
        <dbReference type="PROSITE" id="PS50894"/>
    </source>
</evidence>
<dbReference type="Proteomes" id="UP000009282">
    <property type="component" value="Chromosome"/>
</dbReference>
<keyword evidence="8" id="KW-0902">Two-component regulatory system</keyword>
<dbReference type="InterPro" id="IPR036641">
    <property type="entry name" value="HPT_dom_sf"/>
</dbReference>
<dbReference type="STRING" id="1085623.GNIT_3298"/>
<evidence type="ECO:0000256" key="7">
    <source>
        <dbReference type="ARBA" id="ARBA00022989"/>
    </source>
</evidence>
<organism evidence="14 15">
    <name type="scientific">Glaciecola nitratireducens (strain JCM 12485 / KCTC 12276 / FR1064)</name>
    <dbReference type="NCBI Taxonomy" id="1085623"/>
    <lineage>
        <taxon>Bacteria</taxon>
        <taxon>Pseudomonadati</taxon>
        <taxon>Pseudomonadota</taxon>
        <taxon>Gammaproteobacteria</taxon>
        <taxon>Alteromonadales</taxon>
        <taxon>Alteromonadaceae</taxon>
        <taxon>Brumicola</taxon>
    </lineage>
</organism>
<keyword evidence="14" id="KW-0808">Transferase</keyword>
<dbReference type="GO" id="GO:0000160">
    <property type="term" value="P:phosphorelay signal transduction system"/>
    <property type="evidence" value="ECO:0007669"/>
    <property type="project" value="UniProtKB-KW"/>
</dbReference>
<dbReference type="InterPro" id="IPR008207">
    <property type="entry name" value="Sig_transdc_His_kin_Hpt_dom"/>
</dbReference>
<keyword evidence="2" id="KW-1003">Cell membrane</keyword>
<reference evidence="14 15" key="1">
    <citation type="journal article" date="2011" name="J. Bacteriol.">
        <title>Complete genome sequence of seawater bacterium Glaciecola nitratireducens FR1064T.</title>
        <authorList>
            <person name="Bian F."/>
            <person name="Qin Q.L."/>
            <person name="Xie B.B."/>
            <person name="Shu Y.L."/>
            <person name="Zhang X.Y."/>
            <person name="Yu Y."/>
            <person name="Chen B."/>
            <person name="Chen X.L."/>
            <person name="Zhou B.C."/>
            <person name="Zhang Y.Z."/>
        </authorList>
    </citation>
    <scope>NUCLEOTIDE SEQUENCE [LARGE SCALE GENOMIC DNA]</scope>
    <source>
        <strain evidence="15">JCM 12485 / KCTC 12276 / FR1064</strain>
    </source>
</reference>
<dbReference type="EMBL" id="CP003060">
    <property type="protein sequence ID" value="AEP31392.1"/>
    <property type="molecule type" value="Genomic_DNA"/>
</dbReference>
<dbReference type="eggNOG" id="COG0784">
    <property type="taxonomic scope" value="Bacteria"/>
</dbReference>
<dbReference type="SUPFAM" id="SSF47226">
    <property type="entry name" value="Histidine-containing phosphotransfer domain, HPT domain"/>
    <property type="match status" value="1"/>
</dbReference>
<keyword evidence="3 11" id="KW-0597">Phosphoprotein</keyword>
<dbReference type="Pfam" id="PF01627">
    <property type="entry name" value="Hpt"/>
    <property type="match status" value="1"/>
</dbReference>
<gene>
    <name evidence="14" type="ordered locus">GNIT_3298</name>
</gene>
<evidence type="ECO:0000259" key="12">
    <source>
        <dbReference type="PROSITE" id="PS50110"/>
    </source>
</evidence>
<evidence type="ECO:0000256" key="9">
    <source>
        <dbReference type="ARBA" id="ARBA00023136"/>
    </source>
</evidence>
<dbReference type="SMART" id="SM00448">
    <property type="entry name" value="REC"/>
    <property type="match status" value="1"/>
</dbReference>
<evidence type="ECO:0000256" key="2">
    <source>
        <dbReference type="ARBA" id="ARBA00022475"/>
    </source>
</evidence>
<dbReference type="Gene3D" id="3.40.50.2300">
    <property type="match status" value="1"/>
</dbReference>
<dbReference type="PANTHER" id="PTHR45339">
    <property type="entry name" value="HYBRID SIGNAL TRANSDUCTION HISTIDINE KINASE J"/>
    <property type="match status" value="1"/>
</dbReference>
<dbReference type="PROSITE" id="PS50110">
    <property type="entry name" value="RESPONSE_REGULATORY"/>
    <property type="match status" value="1"/>
</dbReference>
<dbReference type="AlphaFoldDB" id="G4QEB8"/>
<evidence type="ECO:0000256" key="8">
    <source>
        <dbReference type="ARBA" id="ARBA00023012"/>
    </source>
</evidence>
<keyword evidence="14" id="KW-0418">Kinase</keyword>
<sequence>MTDDKLTKGFKKESSALKEDKPLLVEKSLQVSSLAGHILLAVNSTLNQDLITNALEKTKATVDLAENGQKALQKAISGQFDLILMDIQLPVMDGKETMACLQQLGIDIPAYALTANNTGSDIEEYVALGFSGTLSTPINLSQLYQVIAQHLREAIKENDPQESTLSRFIATTPKLKTLFFTELYKQHVAIADSIESLNYNNLIEVIHVIKGTAGSVGYADLTKMAEHCLTLLRQDQLEQGVQHCIQLNNEIASLISENDMRELE</sequence>
<feature type="modified residue" description="Phosphohistidine" evidence="10">
    <location>
        <position position="207"/>
    </location>
</feature>
<dbReference type="HOGENOM" id="CLU_1052756_0_0_6"/>
<dbReference type="InterPro" id="IPR011006">
    <property type="entry name" value="CheY-like_superfamily"/>
</dbReference>
<feature type="domain" description="Response regulatory" evidence="12">
    <location>
        <begin position="37"/>
        <end position="151"/>
    </location>
</feature>
<keyword evidence="4" id="KW-0812">Transmembrane</keyword>
<dbReference type="PANTHER" id="PTHR45339:SF1">
    <property type="entry name" value="HYBRID SIGNAL TRANSDUCTION HISTIDINE KINASE J"/>
    <property type="match status" value="1"/>
</dbReference>
<evidence type="ECO:0000256" key="5">
    <source>
        <dbReference type="ARBA" id="ARBA00022741"/>
    </source>
</evidence>
<keyword evidence="6" id="KW-0067">ATP-binding</keyword>
<dbReference type="Gene3D" id="1.20.120.160">
    <property type="entry name" value="HPT domain"/>
    <property type="match status" value="1"/>
</dbReference>
<keyword evidence="5" id="KW-0547">Nucleotide-binding</keyword>
<dbReference type="Pfam" id="PF00072">
    <property type="entry name" value="Response_reg"/>
    <property type="match status" value="1"/>
</dbReference>
<dbReference type="SUPFAM" id="SSF52172">
    <property type="entry name" value="CheY-like"/>
    <property type="match status" value="1"/>
</dbReference>